<dbReference type="InterPro" id="IPR025366">
    <property type="entry name" value="DUF4270"/>
</dbReference>
<reference evidence="2" key="1">
    <citation type="submission" date="2023-03" db="EMBL/GenBank/DDBJ databases">
        <title>Andean soil-derived lignocellulolytic bacterial consortium as a source of novel taxa and putative plastic-active enzymes.</title>
        <authorList>
            <person name="Diaz-Garcia L."/>
            <person name="Chuvochina M."/>
            <person name="Feuerriegel G."/>
            <person name="Bunk B."/>
            <person name="Sproer C."/>
            <person name="Streit W.R."/>
            <person name="Rodriguez L.M."/>
            <person name="Overmann J."/>
            <person name="Jimenez D.J."/>
        </authorList>
    </citation>
    <scope>NUCLEOTIDE SEQUENCE</scope>
    <source>
        <strain evidence="2">MAG 7</strain>
    </source>
</reference>
<organism evidence="2 3">
    <name type="scientific">Candidatus Pseudobacter hemicellulosilyticus</name>
    <dbReference type="NCBI Taxonomy" id="3121375"/>
    <lineage>
        <taxon>Bacteria</taxon>
        <taxon>Pseudomonadati</taxon>
        <taxon>Bacteroidota</taxon>
        <taxon>Chitinophagia</taxon>
        <taxon>Chitinophagales</taxon>
        <taxon>Chitinophagaceae</taxon>
        <taxon>Pseudobacter</taxon>
    </lineage>
</organism>
<dbReference type="EMBL" id="CP119311">
    <property type="protein sequence ID" value="WEK34800.1"/>
    <property type="molecule type" value="Genomic_DNA"/>
</dbReference>
<dbReference type="AlphaFoldDB" id="A0AAJ5WUR6"/>
<keyword evidence="1" id="KW-0732">Signal</keyword>
<protein>
    <submittedName>
        <fullName evidence="2">DUF4270 family protein</fullName>
    </submittedName>
</protein>
<accession>A0AAJ5WUR6</accession>
<evidence type="ECO:0000313" key="2">
    <source>
        <dbReference type="EMBL" id="WEK34800.1"/>
    </source>
</evidence>
<dbReference type="Pfam" id="PF14092">
    <property type="entry name" value="DUF4270"/>
    <property type="match status" value="1"/>
</dbReference>
<feature type="signal peptide" evidence="1">
    <location>
        <begin position="1"/>
        <end position="27"/>
    </location>
</feature>
<feature type="chain" id="PRO_5042572746" evidence="1">
    <location>
        <begin position="28"/>
        <end position="479"/>
    </location>
</feature>
<name>A0AAJ5WUR6_9BACT</name>
<evidence type="ECO:0000313" key="3">
    <source>
        <dbReference type="Proteomes" id="UP001220610"/>
    </source>
</evidence>
<gene>
    <name evidence="2" type="ORF">P0Y53_20120</name>
</gene>
<evidence type="ECO:0000256" key="1">
    <source>
        <dbReference type="SAM" id="SignalP"/>
    </source>
</evidence>
<proteinExistence type="predicted"/>
<dbReference type="Proteomes" id="UP001220610">
    <property type="component" value="Chromosome"/>
</dbReference>
<sequence>MNRKILASLIVVLSGFLLYSSCTKVDATDLGKDLIPAVDNVHTFETLLDVETDNFLYPDTTVVYASFPHALGVIDDDPEFGKTQAAIYASLTPNVYGAHPFLEKDSVLIDSVVLSLAYNNLYGDSNSVQQIEVFEIDPASNNFKDSAYRISTPAFAVLPGVLGQKNLVFNTLNDSISYVNNRTDTILSNNELRIHLDTAWARHFVNYDTADVYKTDSAFRTHFKGLALRVNEAASAGKRALAYFDLTNTSKTRLTFYVRVTSNGSVDTLSSIFNYTGATQANLVSHTPAHNYQAYLENGNANDDKVYLQSAPGSYVTVKIPGLDTLKNTNRVIHRAELVVEPIASTLDNIYTPMPTLFIDALSAAGDSVFTIRNDFVFTGSGQTMYDLASLGGYYRAGKYTFNLTRYLQSVVSKQLPYHTLRISAPLYMKPWWQLADGSKTTLPTTIYVNEPIAYGRVVAGGGSHPTNKMRMRIIYSKI</sequence>